<evidence type="ECO:0000313" key="2">
    <source>
        <dbReference type="EMBL" id="CAJ1965457.1"/>
    </source>
</evidence>
<dbReference type="Proteomes" id="UP001295423">
    <property type="component" value="Unassembled WGS sequence"/>
</dbReference>
<feature type="compositionally biased region" description="Basic residues" evidence="1">
    <location>
        <begin position="545"/>
        <end position="558"/>
    </location>
</feature>
<accession>A0AAD2JNJ8</accession>
<keyword evidence="3" id="KW-1185">Reference proteome</keyword>
<name>A0AAD2JNJ8_9STRA</name>
<feature type="region of interest" description="Disordered" evidence="1">
    <location>
        <begin position="539"/>
        <end position="558"/>
    </location>
</feature>
<reference evidence="2" key="1">
    <citation type="submission" date="2023-08" db="EMBL/GenBank/DDBJ databases">
        <authorList>
            <person name="Audoor S."/>
            <person name="Bilcke G."/>
        </authorList>
    </citation>
    <scope>NUCLEOTIDE SEQUENCE</scope>
</reference>
<evidence type="ECO:0000256" key="1">
    <source>
        <dbReference type="SAM" id="MobiDB-lite"/>
    </source>
</evidence>
<comment type="caution">
    <text evidence="2">The sequence shown here is derived from an EMBL/GenBank/DDBJ whole genome shotgun (WGS) entry which is preliminary data.</text>
</comment>
<dbReference type="EMBL" id="CAKOGP040002203">
    <property type="protein sequence ID" value="CAJ1965457.1"/>
    <property type="molecule type" value="Genomic_DNA"/>
</dbReference>
<feature type="region of interest" description="Disordered" evidence="1">
    <location>
        <begin position="220"/>
        <end position="248"/>
    </location>
</feature>
<evidence type="ECO:0000313" key="3">
    <source>
        <dbReference type="Proteomes" id="UP001295423"/>
    </source>
</evidence>
<organism evidence="2 3">
    <name type="scientific">Cylindrotheca closterium</name>
    <dbReference type="NCBI Taxonomy" id="2856"/>
    <lineage>
        <taxon>Eukaryota</taxon>
        <taxon>Sar</taxon>
        <taxon>Stramenopiles</taxon>
        <taxon>Ochrophyta</taxon>
        <taxon>Bacillariophyta</taxon>
        <taxon>Bacillariophyceae</taxon>
        <taxon>Bacillariophycidae</taxon>
        <taxon>Bacillariales</taxon>
        <taxon>Bacillariaceae</taxon>
        <taxon>Cylindrotheca</taxon>
    </lineage>
</organism>
<protein>
    <submittedName>
        <fullName evidence="2">Uncharacterized protein</fullName>
    </submittedName>
</protein>
<feature type="compositionally biased region" description="Low complexity" evidence="1">
    <location>
        <begin position="221"/>
        <end position="232"/>
    </location>
</feature>
<sequence>MVFLTASKRITSLIGSPLLRLGLAARNSKLFSPLVGGEGSSSSSSSSSSSLQSISLQQKQLDTPYLDMALLIPFAQKLLSLALYDESQKRVSQHYSSTGKDGSILKSLYQGQQKQSSPSDGDASVATATKELSNLRVQSYDHVIRKSLLPKETHSNLQSWMGHLRILKWARAEFLISKYGPMVKEAMDAYPQLRGSPQFQRNPNQNFFLQLARGRLVLPFSQSTSSSSSSPSQEDEADHANKTSNSMMLLPTTDTVVKAFDMKDWAIQKDSQGLHESTNVILDKLSSSSQIIDQQQATTTTTTTNNSDDTAASMEDISTEELLHCLSGGHVQYCGPLNAICEEANLYQLWTKEYVQHLGDYLLQEYSSNTDKTTIVDIGAGDGLLIRYLQEYMGGKLRKGNRRKHKNAITGAALPRMVSTDDGSWGIFAKAKVEKLNVEEALEKYGKLSQDEHLVVLCSWMPQQVDWTAQFRESKVDEYILIGEADDGSCGHGWDTWGNYTFAPSESDIPPFQQDGYQRWDMDSLIPFQFSRFDSAISRSSKTVSFRRKRSSTKKQKQ</sequence>
<proteinExistence type="predicted"/>
<gene>
    <name evidence="2" type="ORF">CYCCA115_LOCUS21122</name>
</gene>
<dbReference type="AlphaFoldDB" id="A0AAD2JNJ8"/>